<evidence type="ECO:0000256" key="2">
    <source>
        <dbReference type="ARBA" id="ARBA00022801"/>
    </source>
</evidence>
<evidence type="ECO:0000256" key="1">
    <source>
        <dbReference type="ARBA" id="ARBA00022723"/>
    </source>
</evidence>
<dbReference type="PANTHER" id="PTHR31302">
    <property type="entry name" value="TRANSMEMBRANE PROTEIN WITH METALLOPHOSPHOESTERASE DOMAIN-RELATED"/>
    <property type="match status" value="1"/>
</dbReference>
<dbReference type="Proteomes" id="UP001516662">
    <property type="component" value="Unassembled WGS sequence"/>
</dbReference>
<comment type="caution">
    <text evidence="4">The sequence shown here is derived from an EMBL/GenBank/DDBJ whole genome shotgun (WGS) entry which is preliminary data.</text>
</comment>
<protein>
    <submittedName>
        <fullName evidence="4">Metallophosphoesterase</fullName>
    </submittedName>
</protein>
<sequence length="291" mass="33276">MSFFLIAILIIVLAIGIYRANKNTHNVVMNRIDVNASMNKIDNPNSPTLNILHLSDIHLENLSISPDTLYQKLKDEKIDLIALTGDFLDRKRSIPKLVPYLQVLNKLQVEHGMYAIFGNHDYVLKNERFEELRKTLEDNGCITMQNENASILIEGNKLNIIGIDDFSTKRSDIEKSYKNIKGGYNLVLTHDPNIVLHMDNYHFDYLLSGHFHGGQIHWPRPYHLAKMGKLARLNIIKGFHERNGKPYYISEGLGQTGVNIRVGSLPEITIHKVNITCNDQIVVHTEMKRAQ</sequence>
<dbReference type="Gene3D" id="3.60.21.10">
    <property type="match status" value="1"/>
</dbReference>
<keyword evidence="2" id="KW-0378">Hydrolase</keyword>
<dbReference type="InterPro" id="IPR029052">
    <property type="entry name" value="Metallo-depent_PP-like"/>
</dbReference>
<reference evidence="4 5" key="1">
    <citation type="submission" date="2020-10" db="EMBL/GenBank/DDBJ databases">
        <title>Bacillus sp. HD4P25, an endophyte from a halophyte.</title>
        <authorList>
            <person name="Sun J.-Q."/>
        </authorList>
    </citation>
    <scope>NUCLEOTIDE SEQUENCE [LARGE SCALE GENOMIC DNA]</scope>
    <source>
        <strain evidence="4 5">YIM 93174</strain>
    </source>
</reference>
<dbReference type="SUPFAM" id="SSF56300">
    <property type="entry name" value="Metallo-dependent phosphatases"/>
    <property type="match status" value="1"/>
</dbReference>
<evidence type="ECO:0000259" key="3">
    <source>
        <dbReference type="Pfam" id="PF00149"/>
    </source>
</evidence>
<dbReference type="PANTHER" id="PTHR31302:SF31">
    <property type="entry name" value="PHOSPHODIESTERASE YAEI"/>
    <property type="match status" value="1"/>
</dbReference>
<dbReference type="RefSeq" id="WP_193539359.1">
    <property type="nucleotide sequence ID" value="NZ_JADCLJ010000024.1"/>
</dbReference>
<proteinExistence type="predicted"/>
<evidence type="ECO:0000313" key="4">
    <source>
        <dbReference type="EMBL" id="MBE4910121.1"/>
    </source>
</evidence>
<name>A0ABR9QNN8_9BACI</name>
<organism evidence="4 5">
    <name type="scientific">Litchfieldia luteola</name>
    <dbReference type="NCBI Taxonomy" id="682179"/>
    <lineage>
        <taxon>Bacteria</taxon>
        <taxon>Bacillati</taxon>
        <taxon>Bacillota</taxon>
        <taxon>Bacilli</taxon>
        <taxon>Bacillales</taxon>
        <taxon>Bacillaceae</taxon>
        <taxon>Litchfieldia</taxon>
    </lineage>
</organism>
<dbReference type="InterPro" id="IPR004843">
    <property type="entry name" value="Calcineurin-like_PHP"/>
</dbReference>
<keyword evidence="5" id="KW-1185">Reference proteome</keyword>
<feature type="domain" description="Calcineurin-like phosphoesterase" evidence="3">
    <location>
        <begin position="50"/>
        <end position="213"/>
    </location>
</feature>
<keyword evidence="1" id="KW-0479">Metal-binding</keyword>
<gene>
    <name evidence="4" type="ORF">IMZ08_18960</name>
</gene>
<dbReference type="EMBL" id="JADCLJ010000024">
    <property type="protein sequence ID" value="MBE4910121.1"/>
    <property type="molecule type" value="Genomic_DNA"/>
</dbReference>
<evidence type="ECO:0000313" key="5">
    <source>
        <dbReference type="Proteomes" id="UP001516662"/>
    </source>
</evidence>
<accession>A0ABR9QNN8</accession>
<dbReference type="InterPro" id="IPR051158">
    <property type="entry name" value="Metallophosphoesterase_sf"/>
</dbReference>
<dbReference type="Pfam" id="PF00149">
    <property type="entry name" value="Metallophos"/>
    <property type="match status" value="1"/>
</dbReference>